<protein>
    <recommendedName>
        <fullName evidence="6">C2H2-type domain-containing protein</fullName>
    </recommendedName>
</protein>
<organism evidence="7 8">
    <name type="scientific">Tilletiopsis washingtonensis</name>
    <dbReference type="NCBI Taxonomy" id="58919"/>
    <lineage>
        <taxon>Eukaryota</taxon>
        <taxon>Fungi</taxon>
        <taxon>Dikarya</taxon>
        <taxon>Basidiomycota</taxon>
        <taxon>Ustilaginomycotina</taxon>
        <taxon>Exobasidiomycetes</taxon>
        <taxon>Entylomatales</taxon>
        <taxon>Entylomatales incertae sedis</taxon>
        <taxon>Tilletiopsis</taxon>
    </lineage>
</organism>
<keyword evidence="1" id="KW-0479">Metal-binding</keyword>
<dbReference type="SUPFAM" id="SSF57667">
    <property type="entry name" value="beta-beta-alpha zinc fingers"/>
    <property type="match status" value="1"/>
</dbReference>
<dbReference type="EMBL" id="KZ819297">
    <property type="protein sequence ID" value="PWN96975.1"/>
    <property type="molecule type" value="Genomic_DNA"/>
</dbReference>
<dbReference type="GO" id="GO:0000785">
    <property type="term" value="C:chromatin"/>
    <property type="evidence" value="ECO:0007669"/>
    <property type="project" value="TreeGrafter"/>
</dbReference>
<evidence type="ECO:0000313" key="8">
    <source>
        <dbReference type="Proteomes" id="UP000245946"/>
    </source>
</evidence>
<name>A0A316Z9N8_9BASI</name>
<dbReference type="PANTHER" id="PTHR14003">
    <property type="entry name" value="TRANSCRIPTIONAL REPRESSOR PROTEIN YY"/>
    <property type="match status" value="1"/>
</dbReference>
<reference evidence="7 8" key="1">
    <citation type="journal article" date="2018" name="Mol. Biol. Evol.">
        <title>Broad Genomic Sampling Reveals a Smut Pathogenic Ancestry of the Fungal Clade Ustilaginomycotina.</title>
        <authorList>
            <person name="Kijpornyongpan T."/>
            <person name="Mondo S.J."/>
            <person name="Barry K."/>
            <person name="Sandor L."/>
            <person name="Lee J."/>
            <person name="Lipzen A."/>
            <person name="Pangilinan J."/>
            <person name="LaButti K."/>
            <person name="Hainaut M."/>
            <person name="Henrissat B."/>
            <person name="Grigoriev I.V."/>
            <person name="Spatafora J.W."/>
            <person name="Aime M.C."/>
        </authorList>
    </citation>
    <scope>NUCLEOTIDE SEQUENCE [LARGE SCALE GENOMIC DNA]</scope>
    <source>
        <strain evidence="7 8">MCA 4186</strain>
    </source>
</reference>
<dbReference type="Proteomes" id="UP000245946">
    <property type="component" value="Unassembled WGS sequence"/>
</dbReference>
<dbReference type="STRING" id="58919.A0A316Z9N8"/>
<dbReference type="GO" id="GO:0000981">
    <property type="term" value="F:DNA-binding transcription factor activity, RNA polymerase II-specific"/>
    <property type="evidence" value="ECO:0007669"/>
    <property type="project" value="TreeGrafter"/>
</dbReference>
<evidence type="ECO:0000259" key="6">
    <source>
        <dbReference type="PROSITE" id="PS50157"/>
    </source>
</evidence>
<evidence type="ECO:0000256" key="4">
    <source>
        <dbReference type="ARBA" id="ARBA00022833"/>
    </source>
</evidence>
<accession>A0A316Z9N8</accession>
<keyword evidence="3 5" id="KW-0863">Zinc-finger</keyword>
<dbReference type="GO" id="GO:0005667">
    <property type="term" value="C:transcription regulator complex"/>
    <property type="evidence" value="ECO:0007669"/>
    <property type="project" value="TreeGrafter"/>
</dbReference>
<feature type="non-terminal residue" evidence="7">
    <location>
        <position position="1"/>
    </location>
</feature>
<keyword evidence="8" id="KW-1185">Reference proteome</keyword>
<keyword evidence="2" id="KW-0677">Repeat</keyword>
<dbReference type="OrthoDB" id="6365676at2759"/>
<feature type="domain" description="C2H2-type" evidence="6">
    <location>
        <begin position="1"/>
        <end position="30"/>
    </location>
</feature>
<gene>
    <name evidence="7" type="ORF">FA09DRAFT_292277</name>
</gene>
<dbReference type="GO" id="GO:0000978">
    <property type="term" value="F:RNA polymerase II cis-regulatory region sequence-specific DNA binding"/>
    <property type="evidence" value="ECO:0007669"/>
    <property type="project" value="TreeGrafter"/>
</dbReference>
<dbReference type="GeneID" id="37267547"/>
<evidence type="ECO:0000256" key="1">
    <source>
        <dbReference type="ARBA" id="ARBA00022723"/>
    </source>
</evidence>
<feature type="domain" description="C2H2-type" evidence="6">
    <location>
        <begin position="31"/>
        <end position="53"/>
    </location>
</feature>
<dbReference type="Gene3D" id="3.30.160.60">
    <property type="entry name" value="Classic Zinc Finger"/>
    <property type="match status" value="2"/>
</dbReference>
<dbReference type="InterPro" id="IPR013087">
    <property type="entry name" value="Znf_C2H2_type"/>
</dbReference>
<dbReference type="PANTHER" id="PTHR14003:SF19">
    <property type="entry name" value="YY2 TRANSCRIPTION FACTOR"/>
    <property type="match status" value="1"/>
</dbReference>
<evidence type="ECO:0000256" key="2">
    <source>
        <dbReference type="ARBA" id="ARBA00022737"/>
    </source>
</evidence>
<dbReference type="AlphaFoldDB" id="A0A316Z9N8"/>
<proteinExistence type="predicted"/>
<dbReference type="PROSITE" id="PS00028">
    <property type="entry name" value="ZINC_FINGER_C2H2_1"/>
    <property type="match status" value="1"/>
</dbReference>
<dbReference type="PROSITE" id="PS50157">
    <property type="entry name" value="ZINC_FINGER_C2H2_2"/>
    <property type="match status" value="2"/>
</dbReference>
<dbReference type="SMART" id="SM00355">
    <property type="entry name" value="ZnF_C2H2"/>
    <property type="match status" value="2"/>
</dbReference>
<dbReference type="GO" id="GO:0031519">
    <property type="term" value="C:PcG protein complex"/>
    <property type="evidence" value="ECO:0007669"/>
    <property type="project" value="TreeGrafter"/>
</dbReference>
<dbReference type="RefSeq" id="XP_025597254.1">
    <property type="nucleotide sequence ID" value="XM_025740001.1"/>
</dbReference>
<dbReference type="InterPro" id="IPR036236">
    <property type="entry name" value="Znf_C2H2_sf"/>
</dbReference>
<evidence type="ECO:0000256" key="5">
    <source>
        <dbReference type="PROSITE-ProRule" id="PRU00042"/>
    </source>
</evidence>
<sequence length="53" mass="6105">YVCPHKGCDKTFSTSGHARRHSHTHKPQQPFVCPHDGCDATFSRRDNCTQHQR</sequence>
<dbReference type="GO" id="GO:0008270">
    <property type="term" value="F:zinc ion binding"/>
    <property type="evidence" value="ECO:0007669"/>
    <property type="project" value="UniProtKB-KW"/>
</dbReference>
<evidence type="ECO:0000256" key="3">
    <source>
        <dbReference type="ARBA" id="ARBA00022771"/>
    </source>
</evidence>
<keyword evidence="4" id="KW-0862">Zinc</keyword>
<feature type="non-terminal residue" evidence="7">
    <location>
        <position position="53"/>
    </location>
</feature>
<evidence type="ECO:0000313" key="7">
    <source>
        <dbReference type="EMBL" id="PWN96975.1"/>
    </source>
</evidence>
<dbReference type="Pfam" id="PF00096">
    <property type="entry name" value="zf-C2H2"/>
    <property type="match status" value="2"/>
</dbReference>